<dbReference type="InterPro" id="IPR013785">
    <property type="entry name" value="Aldolase_TIM"/>
</dbReference>
<dbReference type="GO" id="GO:0016491">
    <property type="term" value="F:oxidoreductase activity"/>
    <property type="evidence" value="ECO:0007669"/>
    <property type="project" value="UniProtKB-KW"/>
</dbReference>
<feature type="domain" description="NADH:flavin oxidoreductase/NADH oxidase N-terminal" evidence="6">
    <location>
        <begin position="11"/>
        <end position="375"/>
    </location>
</feature>
<gene>
    <name evidence="7" type="ORF">NEMBOFW57_005740</name>
</gene>
<protein>
    <recommendedName>
        <fullName evidence="6">NADH:flavin oxidoreductase/NADH oxidase N-terminal domain-containing protein</fullName>
    </recommendedName>
</protein>
<evidence type="ECO:0000313" key="8">
    <source>
        <dbReference type="Proteomes" id="UP001197093"/>
    </source>
</evidence>
<evidence type="ECO:0000313" key="7">
    <source>
        <dbReference type="EMBL" id="KAG7289372.1"/>
    </source>
</evidence>
<feature type="compositionally biased region" description="Low complexity" evidence="5">
    <location>
        <begin position="122"/>
        <end position="132"/>
    </location>
</feature>
<keyword evidence="2" id="KW-0285">Flavoprotein</keyword>
<keyword evidence="3" id="KW-0288">FMN</keyword>
<dbReference type="PANTHER" id="PTHR43656">
    <property type="entry name" value="BINDING OXIDOREDUCTASE, PUTATIVE (AFU_ORTHOLOGUE AFUA_2G08260)-RELATED"/>
    <property type="match status" value="1"/>
</dbReference>
<dbReference type="Proteomes" id="UP001197093">
    <property type="component" value="Unassembled WGS sequence"/>
</dbReference>
<dbReference type="Pfam" id="PF00724">
    <property type="entry name" value="Oxidored_FMN"/>
    <property type="match status" value="1"/>
</dbReference>
<dbReference type="AlphaFoldDB" id="A0AAD4F0U1"/>
<proteinExistence type="inferred from homology"/>
<comment type="caution">
    <text evidence="7">The sequence shown here is derived from an EMBL/GenBank/DDBJ whole genome shotgun (WGS) entry which is preliminary data.</text>
</comment>
<keyword evidence="4" id="KW-0560">Oxidoreductase</keyword>
<organism evidence="7 8">
    <name type="scientific">Staphylotrichum longicolle</name>
    <dbReference type="NCBI Taxonomy" id="669026"/>
    <lineage>
        <taxon>Eukaryota</taxon>
        <taxon>Fungi</taxon>
        <taxon>Dikarya</taxon>
        <taxon>Ascomycota</taxon>
        <taxon>Pezizomycotina</taxon>
        <taxon>Sordariomycetes</taxon>
        <taxon>Sordariomycetidae</taxon>
        <taxon>Sordariales</taxon>
        <taxon>Chaetomiaceae</taxon>
        <taxon>Staphylotrichum</taxon>
    </lineage>
</organism>
<evidence type="ECO:0000256" key="3">
    <source>
        <dbReference type="ARBA" id="ARBA00022643"/>
    </source>
</evidence>
<feature type="region of interest" description="Disordered" evidence="5">
    <location>
        <begin position="99"/>
        <end position="132"/>
    </location>
</feature>
<evidence type="ECO:0000259" key="6">
    <source>
        <dbReference type="Pfam" id="PF00724"/>
    </source>
</evidence>
<dbReference type="InterPro" id="IPR051799">
    <property type="entry name" value="NADH_flavin_oxidoreductase"/>
</dbReference>
<comment type="similarity">
    <text evidence="1">Belongs to the NADH:flavin oxidoreductase/NADH oxidase family.</text>
</comment>
<evidence type="ECO:0000256" key="4">
    <source>
        <dbReference type="ARBA" id="ARBA00023002"/>
    </source>
</evidence>
<name>A0AAD4F0U1_9PEZI</name>
<dbReference type="PANTHER" id="PTHR43656:SF2">
    <property type="entry name" value="BINDING OXIDOREDUCTASE, PUTATIVE (AFU_ORTHOLOGUE AFUA_2G08260)-RELATED"/>
    <property type="match status" value="1"/>
</dbReference>
<accession>A0AAD4F0U1</accession>
<evidence type="ECO:0000256" key="5">
    <source>
        <dbReference type="SAM" id="MobiDB-lite"/>
    </source>
</evidence>
<dbReference type="InterPro" id="IPR001155">
    <property type="entry name" value="OxRdtase_FMN_N"/>
</dbReference>
<dbReference type="EMBL" id="JAHCVI010000002">
    <property type="protein sequence ID" value="KAG7289372.1"/>
    <property type="molecule type" value="Genomic_DNA"/>
</dbReference>
<keyword evidence="8" id="KW-1185">Reference proteome</keyword>
<reference evidence="7" key="1">
    <citation type="submission" date="2023-02" db="EMBL/GenBank/DDBJ databases">
        <authorList>
            <person name="Palmer J.M."/>
        </authorList>
    </citation>
    <scope>NUCLEOTIDE SEQUENCE</scope>
    <source>
        <strain evidence="7">FW57</strain>
    </source>
</reference>
<sequence>MGSVSDLHIAQPLTLKCGLTLPNRLVKAAMAEQLAAPNHLPDERLQAIYKQWAAGGWGLVLTGHVHVDDAHLGVPADPAIPPSLPESAILPTLSAYAQASRGSSSGDGARKTPTLVQLNHPGRQSTRGSGTRGLFSPAIAPSAVPISLGPGLIPSVLRCLVFGTPRAMTVAEIETVVSQFARAARVVAQAGFDGVEIHAAHGYLLSQFLSGKVNVRGDEYGGDAVRRARIVVEVVRAVRKETAGFPGFCVGIKLNSVDHKGEGELRECVEQLRAIVEAGVDFVEVSGGSFEDPKMMVGNGEPHEEEQKSDRTKAREAFFLEFAKVIRKEFPGVPLMVTGGFRSRGGMEQAVAEGACDLVGLGRPAAINPAIPSNIVFNPEIKDQDATVYRKKVTTPWIMKQVGLGAIGAGMDSQWHTTQIQKMAKP</sequence>
<dbReference type="Gene3D" id="3.20.20.70">
    <property type="entry name" value="Aldolase class I"/>
    <property type="match status" value="1"/>
</dbReference>
<evidence type="ECO:0000256" key="2">
    <source>
        <dbReference type="ARBA" id="ARBA00022630"/>
    </source>
</evidence>
<dbReference type="GO" id="GO:0010181">
    <property type="term" value="F:FMN binding"/>
    <property type="evidence" value="ECO:0007669"/>
    <property type="project" value="InterPro"/>
</dbReference>
<evidence type="ECO:0000256" key="1">
    <source>
        <dbReference type="ARBA" id="ARBA00005979"/>
    </source>
</evidence>
<dbReference type="SUPFAM" id="SSF51395">
    <property type="entry name" value="FMN-linked oxidoreductases"/>
    <property type="match status" value="1"/>
</dbReference>